<protein>
    <submittedName>
        <fullName evidence="1">Diiron oxygenase</fullName>
    </submittedName>
</protein>
<dbReference type="SUPFAM" id="SSF47240">
    <property type="entry name" value="Ferritin-like"/>
    <property type="match status" value="1"/>
</dbReference>
<dbReference type="InterPro" id="IPR009078">
    <property type="entry name" value="Ferritin-like_SF"/>
</dbReference>
<dbReference type="InterPro" id="IPR012348">
    <property type="entry name" value="RNR-like"/>
</dbReference>
<sequence length="299" mass="33975">MGGILQVNDREKTAGRLLASSAKNSYDPEVDVDWDAPLDESKPYIPFERSSLYGTELWERLSREQRLELTKHELVSIATNGVFFEVLLMQMLLKEFYDADPTSKHAQYMLTEVGDECRHSTMFAKLAARVGAPAYGPMKYVKLGGKLLPAVLKGPSAYASILVAEEILDRLQRDQMNDPGVQPLVRMVNRIHVLEEARHVTFAREEVVRRMAECGPFERAYHQLMTGLVSYFITLSLIHPRVYRSVGLDPKRAHRVARSNPHYHAHLRWSGEKIIGFLEESGLAGGPGRYWLRKALLIE</sequence>
<evidence type="ECO:0000313" key="1">
    <source>
        <dbReference type="EMBL" id="MFC7343158.1"/>
    </source>
</evidence>
<accession>A0ABW2LL50</accession>
<proteinExistence type="predicted"/>
<keyword evidence="2" id="KW-1185">Reference proteome</keyword>
<dbReference type="InterPro" id="IPR025859">
    <property type="entry name" value="AurF/CmlI"/>
</dbReference>
<evidence type="ECO:0000313" key="2">
    <source>
        <dbReference type="Proteomes" id="UP001596504"/>
    </source>
</evidence>
<comment type="caution">
    <text evidence="1">The sequence shown here is derived from an EMBL/GenBank/DDBJ whole genome shotgun (WGS) entry which is preliminary data.</text>
</comment>
<gene>
    <name evidence="1" type="ORF">ACFQRI_17295</name>
</gene>
<dbReference type="RefSeq" id="WP_380669773.1">
    <property type="nucleotide sequence ID" value="NZ_JBHTCJ010000008.1"/>
</dbReference>
<reference evidence="2" key="1">
    <citation type="journal article" date="2019" name="Int. J. Syst. Evol. Microbiol.">
        <title>The Global Catalogue of Microorganisms (GCM) 10K type strain sequencing project: providing services to taxonomists for standard genome sequencing and annotation.</title>
        <authorList>
            <consortium name="The Broad Institute Genomics Platform"/>
            <consortium name="The Broad Institute Genome Sequencing Center for Infectious Disease"/>
            <person name="Wu L."/>
            <person name="Ma J."/>
        </authorList>
    </citation>
    <scope>NUCLEOTIDE SEQUENCE [LARGE SCALE GENOMIC DNA]</scope>
    <source>
        <strain evidence="2">WLHS5</strain>
    </source>
</reference>
<dbReference type="Gene3D" id="1.10.620.20">
    <property type="entry name" value="Ribonucleotide Reductase, subunit A"/>
    <property type="match status" value="1"/>
</dbReference>
<dbReference type="EMBL" id="JBHTCJ010000008">
    <property type="protein sequence ID" value="MFC7343158.1"/>
    <property type="molecule type" value="Genomic_DNA"/>
</dbReference>
<dbReference type="Pfam" id="PF11583">
    <property type="entry name" value="AurF"/>
    <property type="match status" value="1"/>
</dbReference>
<name>A0ABW2LL50_9PSEU</name>
<organism evidence="1 2">
    <name type="scientific">Saccharopolyspora griseoalba</name>
    <dbReference type="NCBI Taxonomy" id="1431848"/>
    <lineage>
        <taxon>Bacteria</taxon>
        <taxon>Bacillati</taxon>
        <taxon>Actinomycetota</taxon>
        <taxon>Actinomycetes</taxon>
        <taxon>Pseudonocardiales</taxon>
        <taxon>Pseudonocardiaceae</taxon>
        <taxon>Saccharopolyspora</taxon>
    </lineage>
</organism>
<dbReference type="Proteomes" id="UP001596504">
    <property type="component" value="Unassembled WGS sequence"/>
</dbReference>